<dbReference type="CDD" id="cd08152">
    <property type="entry name" value="y4iL_like"/>
    <property type="match status" value="1"/>
</dbReference>
<sequence length="351" mass="40757">MQLKKLELGKEYPITGEIAGIKEIEQISIDALKQSFPDNIRPVLRDAHPKHHGCVRAEFIIDEGIPQELKAGIFKHPRTFTAAIRFSNNKAVDDTKKDVRGMAIKLFGVEGEKLLERQKQEKTQDLLLINHPVFFIKDVQDYVEFFRARQLAKGNLPLKFFFLNPNPFKWHLREFIIGMVMLNKKVNSPLVIQYWSSTPYKLGDRAIKFTAVPSSQNPTPAVIQTPDYLRQAMIEHLNHQDASFDFLIQLQTDPQKMPIEDPRIEWKSPFQKVATIKIPRQQFTVPQQMEFCENLSFTPWHSLPEHQPLGGVNRARKQVYEALAELRHNLNNIVVKEPTEEDFLTLWNKLM</sequence>
<dbReference type="GO" id="GO:0020037">
    <property type="term" value="F:heme binding"/>
    <property type="evidence" value="ECO:0007669"/>
    <property type="project" value="InterPro"/>
</dbReference>
<dbReference type="PANTHER" id="PTHR36195:SF4">
    <property type="entry name" value="DOMAIN PROTEIN, PUTATIVE (AFU_ORTHOLOGUE AFUA_5G01990)-RELATED"/>
    <property type="match status" value="1"/>
</dbReference>
<keyword evidence="3" id="KW-1185">Reference proteome</keyword>
<evidence type="ECO:0000259" key="1">
    <source>
        <dbReference type="Pfam" id="PF00199"/>
    </source>
</evidence>
<dbReference type="Gene3D" id="2.40.180.10">
    <property type="entry name" value="Catalase core domain"/>
    <property type="match status" value="1"/>
</dbReference>
<dbReference type="RefSeq" id="WP_073550258.1">
    <property type="nucleotide sequence ID" value="NZ_CAWMVK010000003.1"/>
</dbReference>
<organism evidence="2 3">
    <name type="scientific">Chroogloeocystis siderophila 5.2 s.c.1</name>
    <dbReference type="NCBI Taxonomy" id="247279"/>
    <lineage>
        <taxon>Bacteria</taxon>
        <taxon>Bacillati</taxon>
        <taxon>Cyanobacteriota</taxon>
        <taxon>Cyanophyceae</taxon>
        <taxon>Oscillatoriophycideae</taxon>
        <taxon>Chroococcales</taxon>
        <taxon>Chroococcaceae</taxon>
        <taxon>Chroogloeocystis</taxon>
    </lineage>
</organism>
<proteinExistence type="predicted"/>
<dbReference type="InterPro" id="IPR020835">
    <property type="entry name" value="Catalase_sf"/>
</dbReference>
<accession>A0A1U7HNA8</accession>
<dbReference type="GO" id="GO:0004096">
    <property type="term" value="F:catalase activity"/>
    <property type="evidence" value="ECO:0007669"/>
    <property type="project" value="InterPro"/>
</dbReference>
<name>A0A1U7HNA8_9CHRO</name>
<reference evidence="2 3" key="1">
    <citation type="submission" date="2016-11" db="EMBL/GenBank/DDBJ databases">
        <title>Draft Genome Sequences of Nine Cyanobacterial Strains from Diverse Habitats.</title>
        <authorList>
            <person name="Zhu T."/>
            <person name="Hou S."/>
            <person name="Lu X."/>
            <person name="Hess W.R."/>
        </authorList>
    </citation>
    <scope>NUCLEOTIDE SEQUENCE [LARGE SCALE GENOMIC DNA]</scope>
    <source>
        <strain evidence="2 3">5.2 s.c.1</strain>
    </source>
</reference>
<dbReference type="OrthoDB" id="336698at2"/>
<dbReference type="InterPro" id="IPR011614">
    <property type="entry name" value="Catalase_core"/>
</dbReference>
<dbReference type="PANTHER" id="PTHR36195">
    <property type="entry name" value="DOMAIN PROTEIN, PUTATIVE (AFU_ORTHOLOGUE AFUA_5G01990)-RELATED-RELATED"/>
    <property type="match status" value="1"/>
</dbReference>
<dbReference type="STRING" id="247279.NIES1031_14555"/>
<gene>
    <name evidence="2" type="ORF">NIES1031_14555</name>
</gene>
<dbReference type="Proteomes" id="UP000185984">
    <property type="component" value="Unassembled WGS sequence"/>
</dbReference>
<comment type="caution">
    <text evidence="2">The sequence shown here is derived from an EMBL/GenBank/DDBJ whole genome shotgun (WGS) entry which is preliminary data.</text>
</comment>
<dbReference type="EMBL" id="MRCC01000011">
    <property type="protein sequence ID" value="OKH25066.1"/>
    <property type="molecule type" value="Genomic_DNA"/>
</dbReference>
<dbReference type="Pfam" id="PF00199">
    <property type="entry name" value="Catalase"/>
    <property type="match status" value="1"/>
</dbReference>
<dbReference type="SUPFAM" id="SSF56634">
    <property type="entry name" value="Heme-dependent catalase-like"/>
    <property type="match status" value="1"/>
</dbReference>
<protein>
    <submittedName>
        <fullName evidence="2">Catalase</fullName>
    </submittedName>
</protein>
<feature type="domain" description="Catalase core" evidence="1">
    <location>
        <begin position="45"/>
        <end position="150"/>
    </location>
</feature>
<evidence type="ECO:0000313" key="2">
    <source>
        <dbReference type="EMBL" id="OKH25066.1"/>
    </source>
</evidence>
<dbReference type="AlphaFoldDB" id="A0A1U7HNA8"/>
<evidence type="ECO:0000313" key="3">
    <source>
        <dbReference type="Proteomes" id="UP000185984"/>
    </source>
</evidence>